<dbReference type="OrthoDB" id="9132821at2"/>
<organism evidence="1 2">
    <name type="scientific">Flavobacterium columnare</name>
    <dbReference type="NCBI Taxonomy" id="996"/>
    <lineage>
        <taxon>Bacteria</taxon>
        <taxon>Pseudomonadati</taxon>
        <taxon>Bacteroidota</taxon>
        <taxon>Flavobacteriia</taxon>
        <taxon>Flavobacteriales</taxon>
        <taxon>Flavobacteriaceae</taxon>
        <taxon>Flavobacterium</taxon>
    </lineage>
</organism>
<reference evidence="1 2" key="1">
    <citation type="journal article" date="2017" name="Infect. Genet. Evol.">
        <title>Comparative genome analysis of fish pathogen Flavobacterium columnare reveals extensive sequence diversity within the species.</title>
        <authorList>
            <person name="Kayansamruaj P."/>
            <person name="Dong H.T."/>
            <person name="Hirono I."/>
            <person name="Kondo H."/>
            <person name="Senapin S."/>
            <person name="Rodkhum C."/>
        </authorList>
    </citation>
    <scope>NUCLEOTIDE SEQUENCE [LARGE SCALE GENOMIC DNA]</scope>
    <source>
        <strain evidence="1 2">1214</strain>
    </source>
</reference>
<name>A0A246G7N8_9FLAO</name>
<comment type="caution">
    <text evidence="1">The sequence shown here is derived from an EMBL/GenBank/DDBJ whole genome shotgun (WGS) entry which is preliminary data.</text>
</comment>
<evidence type="ECO:0000313" key="1">
    <source>
        <dbReference type="EMBL" id="OWP74552.1"/>
    </source>
</evidence>
<protein>
    <submittedName>
        <fullName evidence="1">Uncharacterized protein</fullName>
    </submittedName>
</protein>
<proteinExistence type="predicted"/>
<sequence length="107" mass="12610">MRIIANSNSPDLLLKMINEKIQENELKTWEIIKTKGGIVYNHKPVQWSEKALIKPASCPNIEEAHFEIVFWEDENEPDESIKGYLIGRFTEILMVHFRDYFDTLKTE</sequence>
<gene>
    <name evidence="1" type="ORF">BWK62_14000</name>
</gene>
<dbReference type="AlphaFoldDB" id="A0A246G7N8"/>
<dbReference type="Proteomes" id="UP000198034">
    <property type="component" value="Unassembled WGS sequence"/>
</dbReference>
<accession>A0A246G7N8</accession>
<evidence type="ECO:0000313" key="2">
    <source>
        <dbReference type="Proteomes" id="UP000198034"/>
    </source>
</evidence>
<dbReference type="EMBL" id="MTCY01000065">
    <property type="protein sequence ID" value="OWP74552.1"/>
    <property type="molecule type" value="Genomic_DNA"/>
</dbReference>